<proteinExistence type="predicted"/>
<evidence type="ECO:0000313" key="2">
    <source>
        <dbReference type="RefSeq" id="XP_028148844.1"/>
    </source>
</evidence>
<feature type="compositionally biased region" description="Basic and acidic residues" evidence="1">
    <location>
        <begin position="243"/>
        <end position="254"/>
    </location>
</feature>
<protein>
    <submittedName>
        <fullName evidence="2">Pre-mRNA-splicing factor 38B-like</fullName>
    </submittedName>
</protein>
<organism evidence="2">
    <name type="scientific">Diabrotica virgifera virgifera</name>
    <name type="common">western corn rootworm</name>
    <dbReference type="NCBI Taxonomy" id="50390"/>
    <lineage>
        <taxon>Eukaryota</taxon>
        <taxon>Metazoa</taxon>
        <taxon>Ecdysozoa</taxon>
        <taxon>Arthropoda</taxon>
        <taxon>Hexapoda</taxon>
        <taxon>Insecta</taxon>
        <taxon>Pterygota</taxon>
        <taxon>Neoptera</taxon>
        <taxon>Endopterygota</taxon>
        <taxon>Coleoptera</taxon>
        <taxon>Polyphaga</taxon>
        <taxon>Cucujiformia</taxon>
        <taxon>Chrysomeloidea</taxon>
        <taxon>Chrysomelidae</taxon>
        <taxon>Galerucinae</taxon>
        <taxon>Diabroticina</taxon>
        <taxon>Diabroticites</taxon>
        <taxon>Diabrotica</taxon>
    </lineage>
</organism>
<evidence type="ECO:0000256" key="1">
    <source>
        <dbReference type="SAM" id="MobiDB-lite"/>
    </source>
</evidence>
<sequence>MSKLFEPKFGSVRTKCESIITGVTAPIARDELHNELKECNFLSTSTDTSNRHDLKLAPIVVRNLHRAAPAPWVSRTRISKRNPNPVLSGLVISRDSSREADPETVLATGQTAEKRLVKIRTVRPQMTGRARTRSPPLSMATPPTYEDSRKVNLNLFQELSSDEADGYSTVDDKSERDEDFKLPRSEKKKERSKEKREEKKKKSNEKNKSEEKKKDKENPEVEAMEEEVLDKAGRGATKRARTAKIESEDEKSAKEELAAMRELLKKLNTQKEEDASTVSANSSQKMVFQYGIDENENADQAAKQACLHTGTCKIQNHVQFNQLLPPSPCPK</sequence>
<dbReference type="RefSeq" id="XP_028148844.1">
    <property type="nucleotide sequence ID" value="XM_028293043.1"/>
</dbReference>
<accession>A0A6P7GGG9</accession>
<gene>
    <name evidence="2" type="primary">LOC114342255</name>
</gene>
<feature type="region of interest" description="Disordered" evidence="1">
    <location>
        <begin position="158"/>
        <end position="254"/>
    </location>
</feature>
<feature type="compositionally biased region" description="Basic and acidic residues" evidence="1">
    <location>
        <begin position="204"/>
        <end position="219"/>
    </location>
</feature>
<name>A0A6P7GGG9_DIAVI</name>
<dbReference type="AlphaFoldDB" id="A0A6P7GGG9"/>
<feature type="compositionally biased region" description="Basic and acidic residues" evidence="1">
    <location>
        <begin position="170"/>
        <end position="197"/>
    </location>
</feature>
<dbReference type="InParanoid" id="A0A6P7GGG9"/>
<reference evidence="2" key="1">
    <citation type="submission" date="2025-08" db="UniProtKB">
        <authorList>
            <consortium name="RefSeq"/>
        </authorList>
    </citation>
    <scope>IDENTIFICATION</scope>
    <source>
        <tissue evidence="2">Whole insect</tissue>
    </source>
</reference>
<feature type="region of interest" description="Disordered" evidence="1">
    <location>
        <begin position="121"/>
        <end position="146"/>
    </location>
</feature>